<dbReference type="AlphaFoldDB" id="A0A9L0JPC0"/>
<dbReference type="Gene3D" id="1.25.40.850">
    <property type="match status" value="1"/>
</dbReference>
<proteinExistence type="inferred from homology"/>
<dbReference type="GO" id="GO:0006886">
    <property type="term" value="P:intracellular protein transport"/>
    <property type="evidence" value="ECO:0007669"/>
    <property type="project" value="Ensembl"/>
</dbReference>
<organism evidence="8 9">
    <name type="scientific">Equus asinus</name>
    <name type="common">Donkey</name>
    <name type="synonym">Equus africanus asinus</name>
    <dbReference type="NCBI Taxonomy" id="9793"/>
    <lineage>
        <taxon>Eukaryota</taxon>
        <taxon>Metazoa</taxon>
        <taxon>Chordata</taxon>
        <taxon>Craniata</taxon>
        <taxon>Vertebrata</taxon>
        <taxon>Euteleostomi</taxon>
        <taxon>Mammalia</taxon>
        <taxon>Eutheria</taxon>
        <taxon>Laurasiatheria</taxon>
        <taxon>Perissodactyla</taxon>
        <taxon>Equidae</taxon>
        <taxon>Equus</taxon>
    </lineage>
</organism>
<dbReference type="PANTHER" id="PTHR11679">
    <property type="entry name" value="VESICLE PROTEIN SORTING-ASSOCIATED"/>
    <property type="match status" value="1"/>
</dbReference>
<feature type="compositionally biased region" description="Low complexity" evidence="7">
    <location>
        <begin position="68"/>
        <end position="77"/>
    </location>
</feature>
<feature type="compositionally biased region" description="Basic and acidic residues" evidence="7">
    <location>
        <begin position="92"/>
        <end position="102"/>
    </location>
</feature>
<dbReference type="GO" id="GO:0030136">
    <property type="term" value="C:clathrin-coated vesicle"/>
    <property type="evidence" value="ECO:0007669"/>
    <property type="project" value="UniProtKB-SubCell"/>
</dbReference>
<dbReference type="GO" id="GO:0005765">
    <property type="term" value="C:lysosomal membrane"/>
    <property type="evidence" value="ECO:0007669"/>
    <property type="project" value="UniProtKB-SubCell"/>
</dbReference>
<evidence type="ECO:0000256" key="7">
    <source>
        <dbReference type="SAM" id="MobiDB-lite"/>
    </source>
</evidence>
<dbReference type="GO" id="GO:0035855">
    <property type="term" value="P:megakaryocyte development"/>
    <property type="evidence" value="ECO:0007669"/>
    <property type="project" value="Ensembl"/>
</dbReference>
<keyword evidence="5" id="KW-0813">Transport</keyword>
<sequence length="716" mass="80191">MSLPRRRPLPGALSAGPVNGTSGRSGKSLHSLAGDGVFPYAAKSAGVDQILLSRRVEQGGEGRGGAGRDTAAAGVRRGPPEAAAVWPGGGHSSERRAEDRGPLRGLFGSPFGGLRESHPALTLGCHRPSRSGERPPSSTPRLRGPLPWLFPIGRTPRSYLTSPCSRGWPETSSSICWSRLCFLVRPRIKNMRYIANLVNADKLAGRTRKYKVIFSPQKFYACEMVLEEEGIYGDVSCDEWAFSLLPLDVDLLSMELPEFFRDYFLEGDQRWINTVAQALHLLSTLYGPFPNCYGIGRCAKMSYELWRKLEDEEDGETKGRRPEIGHIFLLDRDMDFVTALCSQVVYEGLVDDTFRIKCGSVDFGPEVTSSDKSLKVLLNAEDKVFNEIRNEHFSNVFGFLSQKARNLQAQYDRRRGMDIKQMKNFVSQELKGLKQEHRLLSLHIGACESIMKKKTKQDFQELIKTEHALLEGFNIRESTSYIEEHIDRQVSPIESLRLMCLLSITENGLIPKDYRSLKTQYLQSYGPEHLLTFSNLRRAGLLTEQAPGDTLTAVESKVSKLVTDKAAGKITDAFSSLAKRSNFRAISKKLNLIPRVDGEYDLKVPRDMAYVFSGAYVPLSCRIIEQVLERRSWQGLDEVVRLLNCSELAFTDMTKEDKASSESLRLILVVFLGGCTFSEISALRFLGREKGYRFIFLTTAVTNSARLMEAMSEVKA</sequence>
<dbReference type="Gene3D" id="3.40.50.2060">
    <property type="match status" value="1"/>
</dbReference>
<reference evidence="8" key="2">
    <citation type="submission" date="2025-08" db="UniProtKB">
        <authorList>
            <consortium name="Ensembl"/>
        </authorList>
    </citation>
    <scope>IDENTIFICATION</scope>
</reference>
<dbReference type="FunFam" id="1.25.40.850:FF:000001">
    <property type="entry name" value="vacuolar protein sorting-associated protein 33B isoform X1"/>
    <property type="match status" value="1"/>
</dbReference>
<name>A0A9L0JPC0_EQUAS</name>
<comment type="similarity">
    <text evidence="4">Belongs to the STXBP/unc-18/SEC1 family.</text>
</comment>
<dbReference type="InterPro" id="IPR043155">
    <property type="entry name" value="VPS33_dom3b"/>
</dbReference>
<dbReference type="Proteomes" id="UP000694387">
    <property type="component" value="Chromosome 2"/>
</dbReference>
<dbReference type="GO" id="GO:0070889">
    <property type="term" value="P:platelet alpha granule organization"/>
    <property type="evidence" value="ECO:0007669"/>
    <property type="project" value="Ensembl"/>
</dbReference>
<dbReference type="GO" id="GO:0030199">
    <property type="term" value="P:collagen fibril organization"/>
    <property type="evidence" value="ECO:0007669"/>
    <property type="project" value="Ensembl"/>
</dbReference>
<dbReference type="InterPro" id="IPR036045">
    <property type="entry name" value="Sec1-like_sf"/>
</dbReference>
<evidence type="ECO:0000256" key="4">
    <source>
        <dbReference type="ARBA" id="ARBA00009884"/>
    </source>
</evidence>
<gene>
    <name evidence="8" type="primary">VPS33B</name>
</gene>
<dbReference type="Gene3D" id="3.90.830.10">
    <property type="entry name" value="Syntaxin Binding Protein 1, Chain A, domain 2"/>
    <property type="match status" value="1"/>
</dbReference>
<dbReference type="InterPro" id="IPR043127">
    <property type="entry name" value="Sec-1-like_dom3a"/>
</dbReference>
<evidence type="ECO:0000256" key="6">
    <source>
        <dbReference type="ARBA" id="ARBA00022927"/>
    </source>
</evidence>
<keyword evidence="6" id="KW-0653">Protein transport</keyword>
<dbReference type="Ensembl" id="ENSEAST00005069388.1">
    <property type="protein sequence ID" value="ENSEASP00005051000.1"/>
    <property type="gene ID" value="ENSEASG00005006502.2"/>
</dbReference>
<dbReference type="GO" id="GO:0031902">
    <property type="term" value="C:late endosome membrane"/>
    <property type="evidence" value="ECO:0007669"/>
    <property type="project" value="UniProtKB-SubCell"/>
</dbReference>
<comment type="subcellular location">
    <subcellularLocation>
        <location evidence="1">Cytoplasmic vesicle</location>
        <location evidence="1">Clathrin-coated vesicle</location>
    </subcellularLocation>
    <subcellularLocation>
        <location evidence="2">Late endosome membrane</location>
        <topology evidence="2">Peripheral membrane protein</topology>
        <orientation evidence="2">Cytoplasmic side</orientation>
    </subcellularLocation>
    <subcellularLocation>
        <location evidence="3">Lysosome membrane</location>
        <topology evidence="3">Peripheral membrane protein</topology>
        <orientation evidence="3">Cytoplasmic side</orientation>
    </subcellularLocation>
</comment>
<evidence type="ECO:0000256" key="1">
    <source>
        <dbReference type="ARBA" id="ARBA00004132"/>
    </source>
</evidence>
<protein>
    <submittedName>
        <fullName evidence="8">VPS33B late endosome and lysosome associated</fullName>
    </submittedName>
</protein>
<dbReference type="SUPFAM" id="SSF56815">
    <property type="entry name" value="Sec1/munc18-like (SM) proteins"/>
    <property type="match status" value="1"/>
</dbReference>
<dbReference type="InterPro" id="IPR001619">
    <property type="entry name" value="Sec1-like"/>
</dbReference>
<reference evidence="8 9" key="1">
    <citation type="journal article" date="2020" name="Nat. Commun.">
        <title>Donkey genomes provide new insights into domestication and selection for coat color.</title>
        <authorList>
            <person name="Wang"/>
            <person name="C."/>
            <person name="Li"/>
            <person name="H."/>
            <person name="Guo"/>
            <person name="Y."/>
            <person name="Huang"/>
            <person name="J."/>
            <person name="Sun"/>
            <person name="Y."/>
            <person name="Min"/>
            <person name="J."/>
            <person name="Wang"/>
            <person name="J."/>
            <person name="Fang"/>
            <person name="X."/>
            <person name="Zhao"/>
            <person name="Z."/>
            <person name="Wang"/>
            <person name="S."/>
            <person name="Zhang"/>
            <person name="Y."/>
            <person name="Liu"/>
            <person name="Q."/>
            <person name="Jiang"/>
            <person name="Q."/>
            <person name="Wang"/>
            <person name="X."/>
            <person name="Guo"/>
            <person name="Y."/>
            <person name="Yang"/>
            <person name="C."/>
            <person name="Wang"/>
            <person name="Y."/>
            <person name="Tian"/>
            <person name="F."/>
            <person name="Zhuang"/>
            <person name="G."/>
            <person name="Fan"/>
            <person name="Y."/>
            <person name="Gao"/>
            <person name="Q."/>
            <person name="Li"/>
            <person name="Y."/>
            <person name="Ju"/>
            <person name="Z."/>
            <person name="Li"/>
            <person name="J."/>
            <person name="Li"/>
            <person name="R."/>
            <person name="Hou"/>
            <person name="M."/>
            <person name="Yang"/>
            <person name="G."/>
            <person name="Liu"/>
            <person name="G."/>
            <person name="Liu"/>
            <person name="W."/>
            <person name="Guo"/>
            <person name="J."/>
            <person name="Pan"/>
            <person name="S."/>
            <person name="Fan"/>
            <person name="G."/>
            <person name="Zhang"/>
            <person name="W."/>
            <person name="Zhang"/>
            <person name="R."/>
            <person name="Yu"/>
            <person name="J."/>
            <person name="Zhang"/>
            <person name="X."/>
            <person name="Yin"/>
            <person name="Q."/>
            <person name="Ji"/>
            <person name="C."/>
            <person name="Jin"/>
            <person name="Y."/>
            <person name="Yue"/>
            <person name="G."/>
            <person name="Liu"/>
            <person name="M."/>
            <person name="Xu"/>
            <person name="J."/>
            <person name="Liu"/>
            <person name="S."/>
            <person name="Jordana"/>
            <person name="J."/>
            <person name="Noce"/>
            <person name="A."/>
            <person name="Amills"/>
            <person name="M."/>
            <person name="Wu"/>
            <person name="D.D."/>
            <person name="Li"/>
            <person name="S."/>
            <person name="Zhou"/>
            <person name="X. and Zhong"/>
            <person name="J."/>
        </authorList>
    </citation>
    <scope>NUCLEOTIDE SEQUENCE [LARGE SCALE GENOMIC DNA]</scope>
</reference>
<feature type="region of interest" description="Disordered" evidence="7">
    <location>
        <begin position="1"/>
        <end position="34"/>
    </location>
</feature>
<evidence type="ECO:0000313" key="8">
    <source>
        <dbReference type="Ensembl" id="ENSEASP00005051000.1"/>
    </source>
</evidence>
<evidence type="ECO:0000256" key="3">
    <source>
        <dbReference type="ARBA" id="ARBA00004630"/>
    </source>
</evidence>
<dbReference type="GO" id="GO:0016192">
    <property type="term" value="P:vesicle-mediated transport"/>
    <property type="evidence" value="ECO:0007669"/>
    <property type="project" value="InterPro"/>
</dbReference>
<keyword evidence="9" id="KW-1185">Reference proteome</keyword>
<dbReference type="InterPro" id="IPR027482">
    <property type="entry name" value="Sec1-like_dom2"/>
</dbReference>
<dbReference type="FunFam" id="3.40.50.1910:FF:000003">
    <property type="entry name" value="vacuolar protein sorting-associated protein 33B isoform X2"/>
    <property type="match status" value="1"/>
</dbReference>
<dbReference type="Gene3D" id="3.40.50.1910">
    <property type="match status" value="1"/>
</dbReference>
<dbReference type="GO" id="GO:0032963">
    <property type="term" value="P:collagen metabolic process"/>
    <property type="evidence" value="ECO:0007669"/>
    <property type="project" value="Ensembl"/>
</dbReference>
<dbReference type="GeneTree" id="ENSGT00940000156813"/>
<dbReference type="FunFam" id="3.90.830.10:FF:000004">
    <property type="entry name" value="vacuolar protein sorting-associated protein 33B isoform X1"/>
    <property type="match status" value="1"/>
</dbReference>
<reference evidence="8" key="3">
    <citation type="submission" date="2025-09" db="UniProtKB">
        <authorList>
            <consortium name="Ensembl"/>
        </authorList>
    </citation>
    <scope>IDENTIFICATION</scope>
</reference>
<dbReference type="Pfam" id="PF00995">
    <property type="entry name" value="Sec1"/>
    <property type="match status" value="1"/>
</dbReference>
<feature type="region of interest" description="Disordered" evidence="7">
    <location>
        <begin position="58"/>
        <end position="145"/>
    </location>
</feature>
<evidence type="ECO:0000313" key="9">
    <source>
        <dbReference type="Proteomes" id="UP000694387"/>
    </source>
</evidence>
<evidence type="ECO:0000256" key="5">
    <source>
        <dbReference type="ARBA" id="ARBA00022448"/>
    </source>
</evidence>
<accession>A0A9L0JPC0</accession>
<dbReference type="GO" id="GO:0090330">
    <property type="term" value="P:regulation of platelet aggregation"/>
    <property type="evidence" value="ECO:0007669"/>
    <property type="project" value="Ensembl"/>
</dbReference>
<dbReference type="InterPro" id="IPR043154">
    <property type="entry name" value="Sec-1-like_dom1"/>
</dbReference>
<evidence type="ECO:0000256" key="2">
    <source>
        <dbReference type="ARBA" id="ARBA00004492"/>
    </source>
</evidence>